<dbReference type="PROSITE" id="PS50172">
    <property type="entry name" value="BRCT"/>
    <property type="match status" value="1"/>
</dbReference>
<proteinExistence type="inferred from homology"/>
<dbReference type="PANTHER" id="PTHR24056">
    <property type="entry name" value="CELL DIVISION PROTEIN KINASE"/>
    <property type="match status" value="1"/>
</dbReference>
<evidence type="ECO:0000259" key="22">
    <source>
        <dbReference type="PROSITE" id="PS50014"/>
    </source>
</evidence>
<sequence length="1817" mass="207156">MEAYKRVKARSTSNISDKYKILGFISSGTYGKVYKAQTKNRCSKIVEEVAIKQFKPEGDSDKRLPSGISQSACREIAICRELCHINVVFLKDVMIENNQIHMIMNYSEYDLLTIFQYHKRAKRPLTELVIKSVLYQLISGVNYLHENGIMHRDIKPANLLIDKNGLLKVGDLGLARLYSNQYMSLYSGDKVVVTIWYRAPELILGTRHYTRSIDVWAIGCVFGELLTLRPMFNGEELRIEPKKPIPFQKSQMLKICEILGSPNTNQWPDLDYMPEFSNFKKLKNYPVNFRTWFQNSLLKYDDCFKLLSKMLEYDPKKRISAESALQHPFFKNEPYPVLNPCTKKISENQGYCLICNNNFSLEQTKDLDFNNIQKRALNLQQVLLKIAQQKHKPGIDSCVKTDKIPSFPCDIKLNAKLQTDSLKMLQDINSSQSSNSSYEIPTQSEVISLYLNKKRSVVENLNKTEQKFVSQDKPRSDGLDKNITSNHLDMSKCDSLGLNIQQDFSTQNTANNDNVNILYSNKLNNSENVTTKLESKSSSLKKRNDLDLKSDDKSESPEKKNGSNKKQKLFINNTKDIVQNDLNIVIETKNSTDILEPQYSSSMSTSSSFTASTDKVVIMISGLSENDKKWLTNYNKKKKNKLEYSLVDDVQAIIKSYEKYKTLNKAIKIKRKTAKDSLAQTLLKNTDHNGKIEITHLIVGVDKNNLASRTFKYLLGIVTGAHIVTIKWLRDSVKAGEMLDEKDYYINHDRYIVSGFNKLPERSGPYYGRLSKLGLVSKVFDNYIFILANKLKLGTSRSENYLINSSISEISFLLNLGGGIVSLATEFCKILKKLDFNPIECENLEDFNSSAEYMEIVKHIVTDCFNPSGSSTSNNFGFKLVFVVDDDKIEEFTDNSINKINNLNMCPSAEFIIQTNAVVKPVKWIFDSISIYQAQMNTVQKLAAFKENYKLNKHVELQKNADPIFSEKEESDLNDMKHFFNIGQEYLTELKLESNKLDENISELQNTLSLVEKNQLGNDEIKKLYGIAAYEHTLVTLKDIQKIKPDNDQIHDFNKNIDESQKLDMEIDSTQNSAVFEDINKEQHAMDNNLKKDNMSDAKNISNKEKMNFDSITHITDSNANNSIEILKNNDDITNNTIDSSDIYQDKLVSPENKKVDFDSISTTVNINKFESATENKSIINDEPVLVKQEIIPDIDTPVNNQIENSKSKDSLQTIDFLDCSLNQDTKNDILIINSKSKEINICSNNDNTNTLNEISDNKKASSECGLTDVVEIEIETVNDVKDQMTIIKNLKSDLIDLTDEFGKDQTDDITEIDILDSDANINDIKVENVSKFKNDAVDDKIIDSGLSIIVTDNDFYDNQNQNEFFTKLKPLNQDENQEFENNKINIKDSDIEIHKDSNNNKNDTSEKHENAEKNNHSYDDATKIQDENILIDNNGNQNQIDDNSSNQDVLVNNNVIVLVTSNDYTSKDNEKIIDGDEIFTNEHDVEYKESNTQPQNNFLNKNNNQIDVQRDNEDTKCHDECENLDVNAIDTEQKLLTPETKNLQQSNEVQQKRWKKNIANVWMDIYAHRLGGVFASAIKDSDAPKYSEAIKFPLDLKLIKNKIRDNEIKSTNEFYRDIMLMLQNALMYNREDSEVYKMAMEFIPDARVIIEQLSATEFAFSAPNIEQDEIFVSNDQTLPLNLNTRSNTSSIDLKTPTLKHKSSGNLENEHSDFFMHTDKKICNTDYIDSSNSLGITGLGLNLTSDTGSLSDPDMGDFTDSSNDSLGVKSELETYAEAQNSKNKSLHVSSKHELKSPLATISPKRKRSSLKQKHNKV</sequence>
<dbReference type="InterPro" id="IPR050108">
    <property type="entry name" value="CDK"/>
</dbReference>
<dbReference type="STRING" id="133385.A0A2T9YBV0"/>
<feature type="region of interest" description="Disordered" evidence="20">
    <location>
        <begin position="1777"/>
        <end position="1817"/>
    </location>
</feature>
<dbReference type="EMBL" id="MBFR01000298">
    <property type="protein sequence ID" value="PVU89774.1"/>
    <property type="molecule type" value="Genomic_DNA"/>
</dbReference>
<accession>A0A2T9YBV0</accession>
<evidence type="ECO:0000256" key="6">
    <source>
        <dbReference type="ARBA" id="ARBA00022527"/>
    </source>
</evidence>
<dbReference type="PROSITE" id="PS50014">
    <property type="entry name" value="BROMODOMAIN_2"/>
    <property type="match status" value="1"/>
</dbReference>
<evidence type="ECO:0000256" key="15">
    <source>
        <dbReference type="ARBA" id="ARBA00047811"/>
    </source>
</evidence>
<keyword evidence="19" id="KW-0175">Coiled coil</keyword>
<evidence type="ECO:0000256" key="9">
    <source>
        <dbReference type="ARBA" id="ARBA00022741"/>
    </source>
</evidence>
<keyword evidence="5" id="KW-0678">Repressor</keyword>
<dbReference type="InterPro" id="IPR036420">
    <property type="entry name" value="BRCT_dom_sf"/>
</dbReference>
<evidence type="ECO:0000256" key="3">
    <source>
        <dbReference type="ARBA" id="ARBA00012409"/>
    </source>
</evidence>
<feature type="coiled-coil region" evidence="19">
    <location>
        <begin position="987"/>
        <end position="1014"/>
    </location>
</feature>
<dbReference type="PROSITE" id="PS50011">
    <property type="entry name" value="PROTEIN_KINASE_DOM"/>
    <property type="match status" value="1"/>
</dbReference>
<comment type="catalytic activity">
    <reaction evidence="17">
        <text>[DNA-directed RNA polymerase] + ATP = phospho-[DNA-directed RNA polymerase] + ADP + H(+)</text>
        <dbReference type="Rhea" id="RHEA:10216"/>
        <dbReference type="Rhea" id="RHEA-COMP:11321"/>
        <dbReference type="Rhea" id="RHEA-COMP:11322"/>
        <dbReference type="ChEBI" id="CHEBI:15378"/>
        <dbReference type="ChEBI" id="CHEBI:30616"/>
        <dbReference type="ChEBI" id="CHEBI:43176"/>
        <dbReference type="ChEBI" id="CHEBI:68546"/>
        <dbReference type="ChEBI" id="CHEBI:456216"/>
        <dbReference type="EC" id="2.7.11.23"/>
    </reaction>
</comment>
<feature type="compositionally biased region" description="Basic residues" evidence="20">
    <location>
        <begin position="1803"/>
        <end position="1817"/>
    </location>
</feature>
<dbReference type="Gene3D" id="3.40.50.10190">
    <property type="entry name" value="BRCT domain"/>
    <property type="match status" value="1"/>
</dbReference>
<dbReference type="GO" id="GO:0016592">
    <property type="term" value="C:mediator complex"/>
    <property type="evidence" value="ECO:0007669"/>
    <property type="project" value="TreeGrafter"/>
</dbReference>
<dbReference type="GO" id="GO:0046872">
    <property type="term" value="F:metal ion binding"/>
    <property type="evidence" value="ECO:0007669"/>
    <property type="project" value="UniProtKB-KW"/>
</dbReference>
<evidence type="ECO:0000256" key="13">
    <source>
        <dbReference type="ARBA" id="ARBA00023242"/>
    </source>
</evidence>
<feature type="domain" description="BRCT" evidence="23">
    <location>
        <begin position="693"/>
        <end position="746"/>
    </location>
</feature>
<dbReference type="SUPFAM" id="SSF56112">
    <property type="entry name" value="Protein kinase-like (PK-like)"/>
    <property type="match status" value="1"/>
</dbReference>
<keyword evidence="11" id="KW-0067">ATP-binding</keyword>
<evidence type="ECO:0000256" key="4">
    <source>
        <dbReference type="ARBA" id="ARBA00012425"/>
    </source>
</evidence>
<feature type="region of interest" description="Disordered" evidence="20">
    <location>
        <begin position="1389"/>
        <end position="1420"/>
    </location>
</feature>
<evidence type="ECO:0000256" key="18">
    <source>
        <dbReference type="PROSITE-ProRule" id="PRU00035"/>
    </source>
</evidence>
<dbReference type="PANTHER" id="PTHR24056:SF495">
    <property type="entry name" value="CYCLIN-DEPENDENT KINASE 8-RELATED"/>
    <property type="match status" value="1"/>
</dbReference>
<dbReference type="InterPro" id="IPR001357">
    <property type="entry name" value="BRCT_dom"/>
</dbReference>
<gene>
    <name evidence="24" type="ORF">BB561_005165</name>
</gene>
<evidence type="ECO:0000256" key="16">
    <source>
        <dbReference type="ARBA" id="ARBA00048367"/>
    </source>
</evidence>
<keyword evidence="10" id="KW-0418">Kinase</keyword>
<dbReference type="GO" id="GO:0006325">
    <property type="term" value="P:chromatin organization"/>
    <property type="evidence" value="ECO:0007669"/>
    <property type="project" value="UniProtKB-ARBA"/>
</dbReference>
<dbReference type="FunFam" id="1.10.510.10:FF:000408">
    <property type="entry name" value="Serine/threonine-protein kinase SSN3"/>
    <property type="match status" value="1"/>
</dbReference>
<dbReference type="SUPFAM" id="SSF52113">
    <property type="entry name" value="BRCT domain"/>
    <property type="match status" value="1"/>
</dbReference>
<evidence type="ECO:0000256" key="10">
    <source>
        <dbReference type="ARBA" id="ARBA00022777"/>
    </source>
</evidence>
<reference evidence="24 25" key="1">
    <citation type="journal article" date="2018" name="MBio">
        <title>Comparative Genomics Reveals the Core Gene Toolbox for the Fungus-Insect Symbiosis.</title>
        <authorList>
            <person name="Wang Y."/>
            <person name="Stata M."/>
            <person name="Wang W."/>
            <person name="Stajich J.E."/>
            <person name="White M.M."/>
            <person name="Moncalvo J.M."/>
        </authorList>
    </citation>
    <scope>NUCLEOTIDE SEQUENCE [LARGE SCALE GENOMIC DNA]</scope>
    <source>
        <strain evidence="24 25">SWE-8-4</strain>
    </source>
</reference>
<protein>
    <recommendedName>
        <fullName evidence="14">Cyclin-dependent kinase 8</fullName>
        <ecNumber evidence="4">2.7.11.22</ecNumber>
        <ecNumber evidence="3">2.7.11.23</ecNumber>
    </recommendedName>
</protein>
<evidence type="ECO:0000256" key="20">
    <source>
        <dbReference type="SAM" id="MobiDB-lite"/>
    </source>
</evidence>
<feature type="compositionally biased region" description="Polar residues" evidence="20">
    <location>
        <begin position="1777"/>
        <end position="1788"/>
    </location>
</feature>
<comment type="similarity">
    <text evidence="2">Belongs to the protein kinase superfamily. CMGC Ser/Thr protein kinase family. CDC2/CDKX subfamily.</text>
</comment>
<evidence type="ECO:0000259" key="23">
    <source>
        <dbReference type="PROSITE" id="PS50172"/>
    </source>
</evidence>
<feature type="region of interest" description="Disordered" evidence="20">
    <location>
        <begin position="530"/>
        <end position="568"/>
    </location>
</feature>
<dbReference type="SMART" id="SM00220">
    <property type="entry name" value="S_TKc"/>
    <property type="match status" value="1"/>
</dbReference>
<keyword evidence="25" id="KW-1185">Reference proteome</keyword>
<dbReference type="GO" id="GO:0008353">
    <property type="term" value="F:RNA polymerase II CTD heptapeptide repeat kinase activity"/>
    <property type="evidence" value="ECO:0007669"/>
    <property type="project" value="UniProtKB-EC"/>
</dbReference>
<comment type="catalytic activity">
    <reaction evidence="16">
        <text>L-seryl-[protein] + ATP = O-phospho-L-seryl-[protein] + ADP + H(+)</text>
        <dbReference type="Rhea" id="RHEA:17989"/>
        <dbReference type="Rhea" id="RHEA-COMP:9863"/>
        <dbReference type="Rhea" id="RHEA-COMP:11604"/>
        <dbReference type="ChEBI" id="CHEBI:15378"/>
        <dbReference type="ChEBI" id="CHEBI:29999"/>
        <dbReference type="ChEBI" id="CHEBI:30616"/>
        <dbReference type="ChEBI" id="CHEBI:83421"/>
        <dbReference type="ChEBI" id="CHEBI:456216"/>
        <dbReference type="EC" id="2.7.11.22"/>
    </reaction>
</comment>
<evidence type="ECO:0000256" key="14">
    <source>
        <dbReference type="ARBA" id="ARBA00041823"/>
    </source>
</evidence>
<evidence type="ECO:0000256" key="8">
    <source>
        <dbReference type="ARBA" id="ARBA00022723"/>
    </source>
</evidence>
<dbReference type="PROSITE" id="PS00108">
    <property type="entry name" value="PROTEIN_KINASE_ST"/>
    <property type="match status" value="1"/>
</dbReference>
<feature type="compositionally biased region" description="Basic and acidic residues" evidence="20">
    <location>
        <begin position="542"/>
        <end position="561"/>
    </location>
</feature>
<dbReference type="InterPro" id="IPR036427">
    <property type="entry name" value="Bromodomain-like_sf"/>
</dbReference>
<dbReference type="InterPro" id="IPR011009">
    <property type="entry name" value="Kinase-like_dom_sf"/>
</dbReference>
<keyword evidence="12 18" id="KW-0103">Bromodomain</keyword>
<keyword evidence="7" id="KW-0808">Transferase</keyword>
<dbReference type="InterPro" id="IPR001487">
    <property type="entry name" value="Bromodomain"/>
</dbReference>
<keyword evidence="6" id="KW-0723">Serine/threonine-protein kinase</keyword>
<organism evidence="24 25">
    <name type="scientific">Smittium simulii</name>
    <dbReference type="NCBI Taxonomy" id="133385"/>
    <lineage>
        <taxon>Eukaryota</taxon>
        <taxon>Fungi</taxon>
        <taxon>Fungi incertae sedis</taxon>
        <taxon>Zoopagomycota</taxon>
        <taxon>Kickxellomycotina</taxon>
        <taxon>Harpellomycetes</taxon>
        <taxon>Harpellales</taxon>
        <taxon>Legeriomycetaceae</taxon>
        <taxon>Smittium</taxon>
    </lineage>
</organism>
<evidence type="ECO:0000259" key="21">
    <source>
        <dbReference type="PROSITE" id="PS50011"/>
    </source>
</evidence>
<evidence type="ECO:0000256" key="1">
    <source>
        <dbReference type="ARBA" id="ARBA00004123"/>
    </source>
</evidence>
<dbReference type="OrthoDB" id="6284126at2759"/>
<comment type="caution">
    <text evidence="24">The sequence shown here is derived from an EMBL/GenBank/DDBJ whole genome shotgun (WGS) entry which is preliminary data.</text>
</comment>
<dbReference type="Gene3D" id="1.20.920.10">
    <property type="entry name" value="Bromodomain-like"/>
    <property type="match status" value="1"/>
</dbReference>
<evidence type="ECO:0000313" key="24">
    <source>
        <dbReference type="EMBL" id="PVU89774.1"/>
    </source>
</evidence>
<dbReference type="SMART" id="SM00297">
    <property type="entry name" value="BROMO"/>
    <property type="match status" value="1"/>
</dbReference>
<evidence type="ECO:0000256" key="12">
    <source>
        <dbReference type="ARBA" id="ARBA00023117"/>
    </source>
</evidence>
<keyword evidence="8" id="KW-0479">Metal-binding</keyword>
<dbReference type="GO" id="GO:0005524">
    <property type="term" value="F:ATP binding"/>
    <property type="evidence" value="ECO:0007669"/>
    <property type="project" value="UniProtKB-KW"/>
</dbReference>
<feature type="domain" description="Protein kinase" evidence="21">
    <location>
        <begin position="19"/>
        <end position="330"/>
    </location>
</feature>
<name>A0A2T9YBV0_9FUNG</name>
<dbReference type="SUPFAM" id="SSF47370">
    <property type="entry name" value="Bromodomain"/>
    <property type="match status" value="1"/>
</dbReference>
<dbReference type="EC" id="2.7.11.22" evidence="4"/>
<dbReference type="Pfam" id="PF00069">
    <property type="entry name" value="Pkinase"/>
    <property type="match status" value="1"/>
</dbReference>
<evidence type="ECO:0000256" key="17">
    <source>
        <dbReference type="ARBA" id="ARBA00049280"/>
    </source>
</evidence>
<dbReference type="Gene3D" id="1.10.510.10">
    <property type="entry name" value="Transferase(Phosphotransferase) domain 1"/>
    <property type="match status" value="1"/>
</dbReference>
<keyword evidence="9" id="KW-0547">Nucleotide-binding</keyword>
<comment type="catalytic activity">
    <reaction evidence="15">
        <text>L-threonyl-[protein] + ATP = O-phospho-L-threonyl-[protein] + ADP + H(+)</text>
        <dbReference type="Rhea" id="RHEA:46608"/>
        <dbReference type="Rhea" id="RHEA-COMP:11060"/>
        <dbReference type="Rhea" id="RHEA-COMP:11605"/>
        <dbReference type="ChEBI" id="CHEBI:15378"/>
        <dbReference type="ChEBI" id="CHEBI:30013"/>
        <dbReference type="ChEBI" id="CHEBI:30616"/>
        <dbReference type="ChEBI" id="CHEBI:61977"/>
        <dbReference type="ChEBI" id="CHEBI:456216"/>
        <dbReference type="EC" id="2.7.11.22"/>
    </reaction>
</comment>
<dbReference type="PRINTS" id="PR00503">
    <property type="entry name" value="BROMODOMAIN"/>
</dbReference>
<evidence type="ECO:0000256" key="11">
    <source>
        <dbReference type="ARBA" id="ARBA00022840"/>
    </source>
</evidence>
<feature type="domain" description="Bromo" evidence="22">
    <location>
        <begin position="1567"/>
        <end position="1637"/>
    </location>
</feature>
<evidence type="ECO:0000256" key="19">
    <source>
        <dbReference type="SAM" id="Coils"/>
    </source>
</evidence>
<comment type="subcellular location">
    <subcellularLocation>
        <location evidence="1">Nucleus</location>
    </subcellularLocation>
</comment>
<evidence type="ECO:0000256" key="2">
    <source>
        <dbReference type="ARBA" id="ARBA00006485"/>
    </source>
</evidence>
<dbReference type="InterPro" id="IPR008271">
    <property type="entry name" value="Ser/Thr_kinase_AS"/>
</dbReference>
<evidence type="ECO:0000256" key="7">
    <source>
        <dbReference type="ARBA" id="ARBA00022679"/>
    </source>
</evidence>
<dbReference type="Gene3D" id="3.30.200.20">
    <property type="entry name" value="Phosphorylase Kinase, domain 1"/>
    <property type="match status" value="1"/>
</dbReference>
<dbReference type="GO" id="GO:0004693">
    <property type="term" value="F:cyclin-dependent protein serine/threonine kinase activity"/>
    <property type="evidence" value="ECO:0007669"/>
    <property type="project" value="UniProtKB-EC"/>
</dbReference>
<dbReference type="InterPro" id="IPR000719">
    <property type="entry name" value="Prot_kinase_dom"/>
</dbReference>
<dbReference type="Proteomes" id="UP000245383">
    <property type="component" value="Unassembled WGS sequence"/>
</dbReference>
<dbReference type="EC" id="2.7.11.23" evidence="3"/>
<keyword evidence="13" id="KW-0539">Nucleus</keyword>
<evidence type="ECO:0000256" key="5">
    <source>
        <dbReference type="ARBA" id="ARBA00022491"/>
    </source>
</evidence>
<evidence type="ECO:0000313" key="25">
    <source>
        <dbReference type="Proteomes" id="UP000245383"/>
    </source>
</evidence>
<dbReference type="Pfam" id="PF00439">
    <property type="entry name" value="Bromodomain"/>
    <property type="match status" value="1"/>
</dbReference>